<dbReference type="AlphaFoldDB" id="A0A917ALA6"/>
<gene>
    <name evidence="4" type="ORF">GCM10011401_03870</name>
</gene>
<dbReference type="InterPro" id="IPR005770">
    <property type="entry name" value="PhnD"/>
</dbReference>
<comment type="caution">
    <text evidence="4">The sequence shown here is derived from an EMBL/GenBank/DDBJ whole genome shotgun (WGS) entry which is preliminary data.</text>
</comment>
<dbReference type="SUPFAM" id="SSF53850">
    <property type="entry name" value="Periplasmic binding protein-like II"/>
    <property type="match status" value="1"/>
</dbReference>
<dbReference type="PROSITE" id="PS51257">
    <property type="entry name" value="PROKAR_LIPOPROTEIN"/>
    <property type="match status" value="1"/>
</dbReference>
<feature type="signal peptide" evidence="3">
    <location>
        <begin position="1"/>
        <end position="24"/>
    </location>
</feature>
<organism evidence="4 5">
    <name type="scientific">Nesterenkonia cremea</name>
    <dbReference type="NCBI Taxonomy" id="1882340"/>
    <lineage>
        <taxon>Bacteria</taxon>
        <taxon>Bacillati</taxon>
        <taxon>Actinomycetota</taxon>
        <taxon>Actinomycetes</taxon>
        <taxon>Micrococcales</taxon>
        <taxon>Micrococcaceae</taxon>
        <taxon>Nesterenkonia</taxon>
    </lineage>
</organism>
<dbReference type="PANTHER" id="PTHR35841">
    <property type="entry name" value="PHOSPHONATES-BINDING PERIPLASMIC PROTEIN"/>
    <property type="match status" value="1"/>
</dbReference>
<evidence type="ECO:0000256" key="3">
    <source>
        <dbReference type="SAM" id="SignalP"/>
    </source>
</evidence>
<protein>
    <submittedName>
        <fullName evidence="4">ABC transporter substrate-binding protein</fullName>
    </submittedName>
</protein>
<evidence type="ECO:0000256" key="2">
    <source>
        <dbReference type="ARBA" id="ARBA00022729"/>
    </source>
</evidence>
<dbReference type="NCBIfam" id="TIGR01098">
    <property type="entry name" value="3A0109s03R"/>
    <property type="match status" value="1"/>
</dbReference>
<comment type="similarity">
    <text evidence="1">Belongs to the phosphate/phosphite/phosphonate binding protein family.</text>
</comment>
<accession>A0A917ALA6</accession>
<dbReference type="GO" id="GO:0055085">
    <property type="term" value="P:transmembrane transport"/>
    <property type="evidence" value="ECO:0007669"/>
    <property type="project" value="InterPro"/>
</dbReference>
<keyword evidence="2 3" id="KW-0732">Signal</keyword>
<evidence type="ECO:0000256" key="1">
    <source>
        <dbReference type="ARBA" id="ARBA00007162"/>
    </source>
</evidence>
<evidence type="ECO:0000313" key="4">
    <source>
        <dbReference type="EMBL" id="GGE60226.1"/>
    </source>
</evidence>
<sequence>MRTKTKSAFALGSVLALGLSGCVADESDDGDGGDDGEPLVLGFLPSQDDDQLVEDATAIAEQLSEHLDREVEHYITEGYAGMVTALQTGQVDVAMGLGPVVFTQAIDQADAEPILQAERFGSDTYVTQWFTDDPDTYCLDEPVEGETDQGYEMLYCNGTDEAEDGPVGEEALELIEEGQTISFVDEGSASGYFYPATQLREVNGFDPLNDIDAQFAGGHPQSVQNVYEGEISVGVSFDDAREGMVEEFEDVGEQVVVFAWSENIPNDGIAVSSEIDEEETETIKTAFEDMAASEEGAEALFDVYEIDGLVDVDTEGLEAAREVAADFGDEAE</sequence>
<feature type="chain" id="PRO_5038613508" evidence="3">
    <location>
        <begin position="25"/>
        <end position="332"/>
    </location>
</feature>
<proteinExistence type="inferred from homology"/>
<dbReference type="Pfam" id="PF12974">
    <property type="entry name" value="Phosphonate-bd"/>
    <property type="match status" value="1"/>
</dbReference>
<keyword evidence="5" id="KW-1185">Reference proteome</keyword>
<dbReference type="GO" id="GO:0043190">
    <property type="term" value="C:ATP-binding cassette (ABC) transporter complex"/>
    <property type="evidence" value="ECO:0007669"/>
    <property type="project" value="InterPro"/>
</dbReference>
<name>A0A917ALA6_9MICC</name>
<dbReference type="Proteomes" id="UP000633136">
    <property type="component" value="Unassembled WGS sequence"/>
</dbReference>
<reference evidence="4" key="2">
    <citation type="submission" date="2020-09" db="EMBL/GenBank/DDBJ databases">
        <authorList>
            <person name="Sun Q."/>
            <person name="Zhou Y."/>
        </authorList>
    </citation>
    <scope>NUCLEOTIDE SEQUENCE</scope>
    <source>
        <strain evidence="4">CGMCC 1.15388</strain>
    </source>
</reference>
<dbReference type="PANTHER" id="PTHR35841:SF1">
    <property type="entry name" value="PHOSPHONATES-BINDING PERIPLASMIC PROTEIN"/>
    <property type="match status" value="1"/>
</dbReference>
<evidence type="ECO:0000313" key="5">
    <source>
        <dbReference type="Proteomes" id="UP000633136"/>
    </source>
</evidence>
<dbReference type="Gene3D" id="3.40.190.10">
    <property type="entry name" value="Periplasmic binding protein-like II"/>
    <property type="match status" value="2"/>
</dbReference>
<dbReference type="EMBL" id="BMIS01000001">
    <property type="protein sequence ID" value="GGE60226.1"/>
    <property type="molecule type" value="Genomic_DNA"/>
</dbReference>
<reference evidence="4" key="1">
    <citation type="journal article" date="2014" name="Int. J. Syst. Evol. Microbiol.">
        <title>Complete genome sequence of Corynebacterium casei LMG S-19264T (=DSM 44701T), isolated from a smear-ripened cheese.</title>
        <authorList>
            <consortium name="US DOE Joint Genome Institute (JGI-PGF)"/>
            <person name="Walter F."/>
            <person name="Albersmeier A."/>
            <person name="Kalinowski J."/>
            <person name="Ruckert C."/>
        </authorList>
    </citation>
    <scope>NUCLEOTIDE SEQUENCE</scope>
    <source>
        <strain evidence="4">CGMCC 1.15388</strain>
    </source>
</reference>
<dbReference type="RefSeq" id="WP_188682342.1">
    <property type="nucleotide sequence ID" value="NZ_BMIS01000001.1"/>
</dbReference>